<evidence type="ECO:0000256" key="4">
    <source>
        <dbReference type="ARBA" id="ARBA00022989"/>
    </source>
</evidence>
<dbReference type="Pfam" id="PF01594">
    <property type="entry name" value="AI-2E_transport"/>
    <property type="match status" value="1"/>
</dbReference>
<sequence>MKSNQAKIRLVLQLIILCLAVLFLYLMYILFPFYKHVLIVILQVLAPFLIAGLIAYLLHPVVEKLHHFRIPRPLAIIFIYILFFALTGYGIYISFPMWMKQIQEMQQNIPQYVDAYRTFIYDIYDQTSFLPEGFHDHLDQLFENIETTLGEQFTNLLKNIPLLFDIFVMVAVIPILAFYFLKDYQKLQRSILRMIPQKYQAFTKKLALDMEESLGQYIRGQILVCFLVGLVSYFLLRWVGMNYAVVLATIIGFTNFIPYFGPIIGAIPAVLIAFTMSTKMVFYVLLVVLAVQITEGNLLSPFIVGKSIHIHPVYLILALFIAAKTAGVVGMIFAVPFLAVARVAVPLMVRQVKAIDR</sequence>
<feature type="transmembrane region" description="Helical" evidence="6">
    <location>
        <begin position="37"/>
        <end position="62"/>
    </location>
</feature>
<dbReference type="EMBL" id="WJEE01000014">
    <property type="protein sequence ID" value="MRI66306.1"/>
    <property type="molecule type" value="Genomic_DNA"/>
</dbReference>
<dbReference type="RefSeq" id="WP_153835051.1">
    <property type="nucleotide sequence ID" value="NZ_JBHUMW010000056.1"/>
</dbReference>
<dbReference type="PANTHER" id="PTHR21716:SF15">
    <property type="entry name" value="TRANSPORT PROTEIN YRRI-RELATED"/>
    <property type="match status" value="1"/>
</dbReference>
<evidence type="ECO:0000313" key="7">
    <source>
        <dbReference type="EMBL" id="MRI66306.1"/>
    </source>
</evidence>
<keyword evidence="8" id="KW-1185">Reference proteome</keyword>
<dbReference type="AlphaFoldDB" id="A0A6N7R326"/>
<keyword evidence="3 6" id="KW-0812">Transmembrane</keyword>
<dbReference type="InterPro" id="IPR002549">
    <property type="entry name" value="AI-2E-like"/>
</dbReference>
<feature type="transmembrane region" description="Helical" evidence="6">
    <location>
        <begin position="160"/>
        <end position="181"/>
    </location>
</feature>
<organism evidence="7 8">
    <name type="scientific">Gracilibacillus thailandensis</name>
    <dbReference type="NCBI Taxonomy" id="563735"/>
    <lineage>
        <taxon>Bacteria</taxon>
        <taxon>Bacillati</taxon>
        <taxon>Bacillota</taxon>
        <taxon>Bacilli</taxon>
        <taxon>Bacillales</taxon>
        <taxon>Bacillaceae</taxon>
        <taxon>Gracilibacillus</taxon>
    </lineage>
</organism>
<evidence type="ECO:0000256" key="3">
    <source>
        <dbReference type="ARBA" id="ARBA00022692"/>
    </source>
</evidence>
<keyword evidence="4 6" id="KW-1133">Transmembrane helix</keyword>
<proteinExistence type="inferred from homology"/>
<feature type="transmembrane region" description="Helical" evidence="6">
    <location>
        <begin position="315"/>
        <end position="341"/>
    </location>
</feature>
<dbReference type="GO" id="GO:0055085">
    <property type="term" value="P:transmembrane transport"/>
    <property type="evidence" value="ECO:0007669"/>
    <property type="project" value="TreeGrafter"/>
</dbReference>
<comment type="caution">
    <text evidence="7">The sequence shown here is derived from an EMBL/GenBank/DDBJ whole genome shotgun (WGS) entry which is preliminary data.</text>
</comment>
<protein>
    <submittedName>
        <fullName evidence="7">AI-2E family transporter</fullName>
    </submittedName>
</protein>
<evidence type="ECO:0000256" key="6">
    <source>
        <dbReference type="SAM" id="Phobius"/>
    </source>
</evidence>
<comment type="subcellular location">
    <subcellularLocation>
        <location evidence="1">Membrane</location>
        <topology evidence="1">Multi-pass membrane protein</topology>
    </subcellularLocation>
</comment>
<evidence type="ECO:0000256" key="5">
    <source>
        <dbReference type="ARBA" id="ARBA00023136"/>
    </source>
</evidence>
<comment type="similarity">
    <text evidence="2">Belongs to the autoinducer-2 exporter (AI-2E) (TC 2.A.86) family.</text>
</comment>
<evidence type="ECO:0000313" key="8">
    <source>
        <dbReference type="Proteomes" id="UP000435187"/>
    </source>
</evidence>
<evidence type="ECO:0000256" key="2">
    <source>
        <dbReference type="ARBA" id="ARBA00009773"/>
    </source>
</evidence>
<feature type="transmembrane region" description="Helical" evidence="6">
    <location>
        <begin position="12"/>
        <end position="31"/>
    </location>
</feature>
<dbReference type="Proteomes" id="UP000435187">
    <property type="component" value="Unassembled WGS sequence"/>
</dbReference>
<keyword evidence="5 6" id="KW-0472">Membrane</keyword>
<dbReference type="PANTHER" id="PTHR21716">
    <property type="entry name" value="TRANSMEMBRANE PROTEIN"/>
    <property type="match status" value="1"/>
</dbReference>
<accession>A0A6N7R326</accession>
<evidence type="ECO:0000256" key="1">
    <source>
        <dbReference type="ARBA" id="ARBA00004141"/>
    </source>
</evidence>
<feature type="transmembrane region" description="Helical" evidence="6">
    <location>
        <begin position="74"/>
        <end position="95"/>
    </location>
</feature>
<name>A0A6N7R326_9BACI</name>
<dbReference type="GO" id="GO:0016020">
    <property type="term" value="C:membrane"/>
    <property type="evidence" value="ECO:0007669"/>
    <property type="project" value="UniProtKB-SubCell"/>
</dbReference>
<gene>
    <name evidence="7" type="ORF">GH885_08080</name>
</gene>
<reference evidence="7 8" key="1">
    <citation type="submission" date="2019-10" db="EMBL/GenBank/DDBJ databases">
        <title>Gracilibacillus salitolerans sp. nov., a moderate halophile isolated from a saline soil in northwest China.</title>
        <authorList>
            <person name="Gan L."/>
        </authorList>
    </citation>
    <scope>NUCLEOTIDE SEQUENCE [LARGE SCALE GENOMIC DNA]</scope>
    <source>
        <strain evidence="7 8">TP2-8</strain>
    </source>
</reference>
<feature type="transmembrane region" description="Helical" evidence="6">
    <location>
        <begin position="217"/>
        <end position="236"/>
    </location>
</feature>